<name>A0ACC0U5X4_9AGAM</name>
<dbReference type="Proteomes" id="UP001207468">
    <property type="component" value="Unassembled WGS sequence"/>
</dbReference>
<sequence length="195" mass="22978">MSDLWTRFRNGDADAFGELIHTHYQDLYHYGIRFTKDEELVKDCIQELFLSIWKSRASFTEVVQLKYYLLKSFRRKVSRELQRNKRIKTLELHFETGFDTELSIDHTLIKEEATLELAKKVRAIISRLSKRQQEIIYLRFYLNTDMEEIAGIMSLNRQSVYNLLHEALKKMKDNTDHDILSVSVAVLLAAMLAVS</sequence>
<organism evidence="1 2">
    <name type="scientific">Russula earlei</name>
    <dbReference type="NCBI Taxonomy" id="71964"/>
    <lineage>
        <taxon>Eukaryota</taxon>
        <taxon>Fungi</taxon>
        <taxon>Dikarya</taxon>
        <taxon>Basidiomycota</taxon>
        <taxon>Agaricomycotina</taxon>
        <taxon>Agaricomycetes</taxon>
        <taxon>Russulales</taxon>
        <taxon>Russulaceae</taxon>
        <taxon>Russula</taxon>
    </lineage>
</organism>
<gene>
    <name evidence="1" type="ORF">F5148DRAFT_1150328</name>
</gene>
<accession>A0ACC0U5X4</accession>
<reference evidence="1" key="1">
    <citation type="submission" date="2021-03" db="EMBL/GenBank/DDBJ databases">
        <title>Evolutionary priming and transition to the ectomycorrhizal habit in an iconic lineage of mushroom-forming fungi: is preadaptation a requirement?</title>
        <authorList>
            <consortium name="DOE Joint Genome Institute"/>
            <person name="Looney B.P."/>
            <person name="Miyauchi S."/>
            <person name="Morin E."/>
            <person name="Drula E."/>
            <person name="Courty P.E."/>
            <person name="Chicoki N."/>
            <person name="Fauchery L."/>
            <person name="Kohler A."/>
            <person name="Kuo A."/>
            <person name="LaButti K."/>
            <person name="Pangilinan J."/>
            <person name="Lipzen A."/>
            <person name="Riley R."/>
            <person name="Andreopoulos W."/>
            <person name="He G."/>
            <person name="Johnson J."/>
            <person name="Barry K.W."/>
            <person name="Grigoriev I.V."/>
            <person name="Nagy L."/>
            <person name="Hibbett D."/>
            <person name="Henrissat B."/>
            <person name="Matheny P.B."/>
            <person name="Labbe J."/>
            <person name="Martin A.F."/>
        </authorList>
    </citation>
    <scope>NUCLEOTIDE SEQUENCE</scope>
    <source>
        <strain evidence="1">BPL698</strain>
    </source>
</reference>
<protein>
    <submittedName>
        <fullName evidence="1">Uncharacterized protein</fullName>
    </submittedName>
</protein>
<keyword evidence="2" id="KW-1185">Reference proteome</keyword>
<evidence type="ECO:0000313" key="2">
    <source>
        <dbReference type="Proteomes" id="UP001207468"/>
    </source>
</evidence>
<dbReference type="EMBL" id="JAGFNK010000160">
    <property type="protein sequence ID" value="KAI9463077.1"/>
    <property type="molecule type" value="Genomic_DNA"/>
</dbReference>
<comment type="caution">
    <text evidence="1">The sequence shown here is derived from an EMBL/GenBank/DDBJ whole genome shotgun (WGS) entry which is preliminary data.</text>
</comment>
<evidence type="ECO:0000313" key="1">
    <source>
        <dbReference type="EMBL" id="KAI9463077.1"/>
    </source>
</evidence>
<proteinExistence type="predicted"/>